<dbReference type="EMBL" id="MPDP01000275">
    <property type="protein sequence ID" value="KAK1458822.1"/>
    <property type="molecule type" value="Genomic_DNA"/>
</dbReference>
<comment type="caution">
    <text evidence="1">The sequence shown here is derived from an EMBL/GenBank/DDBJ whole genome shotgun (WGS) entry which is preliminary data.</text>
</comment>
<dbReference type="Proteomes" id="UP001239213">
    <property type="component" value="Unassembled WGS sequence"/>
</dbReference>
<reference evidence="1" key="1">
    <citation type="submission" date="2016-11" db="EMBL/GenBank/DDBJ databases">
        <title>The genome sequence of Colletotrichum cuscutae.</title>
        <authorList>
            <person name="Baroncelli R."/>
        </authorList>
    </citation>
    <scope>NUCLEOTIDE SEQUENCE</scope>
    <source>
        <strain evidence="1">IMI 304802</strain>
    </source>
</reference>
<accession>A0AAI9UKQ1</accession>
<gene>
    <name evidence="1" type="ORF">CCUS01_09076</name>
</gene>
<organism evidence="1 2">
    <name type="scientific">Colletotrichum cuscutae</name>
    <dbReference type="NCBI Taxonomy" id="1209917"/>
    <lineage>
        <taxon>Eukaryota</taxon>
        <taxon>Fungi</taxon>
        <taxon>Dikarya</taxon>
        <taxon>Ascomycota</taxon>
        <taxon>Pezizomycotina</taxon>
        <taxon>Sordariomycetes</taxon>
        <taxon>Hypocreomycetidae</taxon>
        <taxon>Glomerellales</taxon>
        <taxon>Glomerellaceae</taxon>
        <taxon>Colletotrichum</taxon>
        <taxon>Colletotrichum acutatum species complex</taxon>
    </lineage>
</organism>
<evidence type="ECO:0000313" key="1">
    <source>
        <dbReference type="EMBL" id="KAK1458822.1"/>
    </source>
</evidence>
<sequence length="105" mass="11653">MVAYDTRVRIGGRRSVHELVLAKRIVLAEPDVSLSTDADPFGLRDVAEIKERVLASPSRQDEFFGLSGTPEIPLIGGDATYKVIRDRVAVIFNCQRLTALVRIIM</sequence>
<dbReference type="AlphaFoldDB" id="A0AAI9UKQ1"/>
<protein>
    <submittedName>
        <fullName evidence="1">Uncharacterized protein</fullName>
    </submittedName>
</protein>
<name>A0AAI9UKQ1_9PEZI</name>
<proteinExistence type="predicted"/>
<evidence type="ECO:0000313" key="2">
    <source>
        <dbReference type="Proteomes" id="UP001239213"/>
    </source>
</evidence>
<keyword evidence="2" id="KW-1185">Reference proteome</keyword>